<evidence type="ECO:0000313" key="2">
    <source>
        <dbReference type="Proteomes" id="UP000265703"/>
    </source>
</evidence>
<dbReference type="STRING" id="658196.A0A397S0D1"/>
<name>A0A397S0D1_9GLOM</name>
<reference evidence="1 2" key="1">
    <citation type="submission" date="2018-06" db="EMBL/GenBank/DDBJ databases">
        <title>Comparative genomics reveals the genomic features of Rhizophagus irregularis, R. cerebriforme, R. diaphanum and Gigaspora rosea, and their symbiotic lifestyle signature.</title>
        <authorList>
            <person name="Morin E."/>
            <person name="San Clemente H."/>
            <person name="Chen E.C.H."/>
            <person name="De La Providencia I."/>
            <person name="Hainaut M."/>
            <person name="Kuo A."/>
            <person name="Kohler A."/>
            <person name="Murat C."/>
            <person name="Tang N."/>
            <person name="Roy S."/>
            <person name="Loubradou J."/>
            <person name="Henrissat B."/>
            <person name="Grigoriev I.V."/>
            <person name="Corradi N."/>
            <person name="Roux C."/>
            <person name="Martin F.M."/>
        </authorList>
    </citation>
    <scope>NUCLEOTIDE SEQUENCE [LARGE SCALE GENOMIC DNA]</scope>
    <source>
        <strain evidence="1 2">DAOM 227022</strain>
    </source>
</reference>
<keyword evidence="2" id="KW-1185">Reference proteome</keyword>
<evidence type="ECO:0000313" key="1">
    <source>
        <dbReference type="EMBL" id="RIA79388.1"/>
    </source>
</evidence>
<dbReference type="AlphaFoldDB" id="A0A397S0D1"/>
<accession>A0A397S0D1</accession>
<evidence type="ECO:0008006" key="3">
    <source>
        <dbReference type="Google" id="ProtNLM"/>
    </source>
</evidence>
<proteinExistence type="predicted"/>
<protein>
    <recommendedName>
        <fullName evidence="3">DUF659 domain-containing protein</fullName>
    </recommendedName>
</protein>
<dbReference type="OrthoDB" id="2415291at2759"/>
<gene>
    <name evidence="1" type="ORF">C1645_840806</name>
</gene>
<sequence length="76" mass="8574">MDETTDDCSQSVVNTLFAFHQHTKLVSVDFLKYVNNSTIEGILLSILSYYNIPYTLPRLFLSDSCCAHIINLIGDT</sequence>
<dbReference type="Proteomes" id="UP000265703">
    <property type="component" value="Unassembled WGS sequence"/>
</dbReference>
<comment type="caution">
    <text evidence="1">The sequence shown here is derived from an EMBL/GenBank/DDBJ whole genome shotgun (WGS) entry which is preliminary data.</text>
</comment>
<organism evidence="1 2">
    <name type="scientific">Glomus cerebriforme</name>
    <dbReference type="NCBI Taxonomy" id="658196"/>
    <lineage>
        <taxon>Eukaryota</taxon>
        <taxon>Fungi</taxon>
        <taxon>Fungi incertae sedis</taxon>
        <taxon>Mucoromycota</taxon>
        <taxon>Glomeromycotina</taxon>
        <taxon>Glomeromycetes</taxon>
        <taxon>Glomerales</taxon>
        <taxon>Glomeraceae</taxon>
        <taxon>Glomus</taxon>
    </lineage>
</organism>
<dbReference type="EMBL" id="QKYT01001328">
    <property type="protein sequence ID" value="RIA79388.1"/>
    <property type="molecule type" value="Genomic_DNA"/>
</dbReference>